<dbReference type="HAMAP" id="MF_01385">
    <property type="entry name" value="UreF"/>
    <property type="match status" value="1"/>
</dbReference>
<dbReference type="PANTHER" id="PTHR33620">
    <property type="entry name" value="UREASE ACCESSORY PROTEIN F"/>
    <property type="match status" value="1"/>
</dbReference>
<reference evidence="3" key="1">
    <citation type="submission" date="2018-05" db="EMBL/GenBank/DDBJ databases">
        <authorList>
            <person name="Lanie J.A."/>
            <person name="Ng W.-L."/>
            <person name="Kazmierczak K.M."/>
            <person name="Andrzejewski T.M."/>
            <person name="Davidsen T.M."/>
            <person name="Wayne K.J."/>
            <person name="Tettelin H."/>
            <person name="Glass J.I."/>
            <person name="Rusch D."/>
            <person name="Podicherti R."/>
            <person name="Tsui H.-C.T."/>
            <person name="Winkler M.E."/>
        </authorList>
    </citation>
    <scope>NUCLEOTIDE SEQUENCE</scope>
</reference>
<evidence type="ECO:0000313" key="3">
    <source>
        <dbReference type="EMBL" id="SVA36140.1"/>
    </source>
</evidence>
<name>A0A381V757_9ZZZZ</name>
<keyword evidence="2" id="KW-0143">Chaperone</keyword>
<dbReference type="Gene3D" id="1.10.4190.10">
    <property type="entry name" value="Urease accessory protein UreF"/>
    <property type="match status" value="1"/>
</dbReference>
<dbReference type="PIRSF" id="PIRSF009467">
    <property type="entry name" value="Ureas_acces_UreF"/>
    <property type="match status" value="1"/>
</dbReference>
<dbReference type="AlphaFoldDB" id="A0A381V757"/>
<dbReference type="InterPro" id="IPR002639">
    <property type="entry name" value="UreF"/>
</dbReference>
<dbReference type="PANTHER" id="PTHR33620:SF1">
    <property type="entry name" value="UREASE ACCESSORY PROTEIN F"/>
    <property type="match status" value="1"/>
</dbReference>
<sequence length="222" mass="24651">MTDSLRLWQLISPTLPVGAYSYSHGLEYAVNADWVDDSETALNWIDGVALSVIARLELPVAARIYNAWIAEDLEAVRRWNRFVMASRESAELRAEDRQLGEAMLKVLPALGIDRLENVWEVGEPLSHVCVFACACATWQIGREEMARAYLWTWVDNQVAAAVKLVPLGQTAGQRILSQILERIPEAVDIGLALDDCSIGACAPGLAIASARHENQYTRLFRS</sequence>
<proteinExistence type="inferred from homology"/>
<evidence type="ECO:0000256" key="2">
    <source>
        <dbReference type="ARBA" id="ARBA00023186"/>
    </source>
</evidence>
<dbReference type="GO" id="GO:0016151">
    <property type="term" value="F:nickel cation binding"/>
    <property type="evidence" value="ECO:0007669"/>
    <property type="project" value="InterPro"/>
</dbReference>
<gene>
    <name evidence="3" type="ORF">METZ01_LOCUS88994</name>
</gene>
<dbReference type="EMBL" id="UINC01008023">
    <property type="protein sequence ID" value="SVA36140.1"/>
    <property type="molecule type" value="Genomic_DNA"/>
</dbReference>
<keyword evidence="1" id="KW-0996">Nickel insertion</keyword>
<dbReference type="InterPro" id="IPR038277">
    <property type="entry name" value="UreF_sf"/>
</dbReference>
<evidence type="ECO:0008006" key="4">
    <source>
        <dbReference type="Google" id="ProtNLM"/>
    </source>
</evidence>
<dbReference type="Pfam" id="PF01730">
    <property type="entry name" value="UreF"/>
    <property type="match status" value="1"/>
</dbReference>
<accession>A0A381V757</accession>
<evidence type="ECO:0000256" key="1">
    <source>
        <dbReference type="ARBA" id="ARBA00022988"/>
    </source>
</evidence>
<protein>
    <recommendedName>
        <fullName evidence="4">Urease accessory protein UreF</fullName>
    </recommendedName>
</protein>
<organism evidence="3">
    <name type="scientific">marine metagenome</name>
    <dbReference type="NCBI Taxonomy" id="408172"/>
    <lineage>
        <taxon>unclassified sequences</taxon>
        <taxon>metagenomes</taxon>
        <taxon>ecological metagenomes</taxon>
    </lineage>
</organism>